<dbReference type="OrthoDB" id="5811280at2759"/>
<name>A0A8J2M0P1_9BILA</name>
<accession>A0A8J2M0P1</accession>
<keyword evidence="2" id="KW-1185">Reference proteome</keyword>
<proteinExistence type="predicted"/>
<protein>
    <submittedName>
        <fullName evidence="1">Uncharacterized protein</fullName>
    </submittedName>
</protein>
<gene>
    <name evidence="1" type="ORF">CJOHNSTONI_LOCUS4012</name>
</gene>
<sequence>MTDQFGKQNSSLLIVYTHQKIDQKHWNGNFVIEITKENIILYDADYSVQATTWKPFSAVGPSRIVFLQKEPDEIISYKLSCLCSKKYMPYIEVSSNFGTLACNSRKKIRIHANDCIIHNAILKMIFEGTNKGQMTKSIQTSFPPPYALPITLENYMKGIGYTDAIAGIEYNKSEEKSFMERLILMLVPLILETTPSNYLKYDVDGVKILWESKKQRVALTRQYVEIFKQKVISNYTFKNCNNFD</sequence>
<dbReference type="EMBL" id="CAKAEH010001270">
    <property type="protein sequence ID" value="CAG9533818.1"/>
    <property type="molecule type" value="Genomic_DNA"/>
</dbReference>
<dbReference type="AlphaFoldDB" id="A0A8J2M0P1"/>
<evidence type="ECO:0000313" key="2">
    <source>
        <dbReference type="Proteomes" id="UP000746747"/>
    </source>
</evidence>
<comment type="caution">
    <text evidence="1">The sequence shown here is derived from an EMBL/GenBank/DDBJ whole genome shotgun (WGS) entry which is preliminary data.</text>
</comment>
<evidence type="ECO:0000313" key="1">
    <source>
        <dbReference type="EMBL" id="CAG9533818.1"/>
    </source>
</evidence>
<dbReference type="Proteomes" id="UP000746747">
    <property type="component" value="Unassembled WGS sequence"/>
</dbReference>
<reference evidence="1" key="1">
    <citation type="submission" date="2021-09" db="EMBL/GenBank/DDBJ databases">
        <authorList>
            <consortium name="Pathogen Informatics"/>
        </authorList>
    </citation>
    <scope>NUCLEOTIDE SEQUENCE</scope>
</reference>
<organism evidence="1 2">
    <name type="scientific">Cercopithifilaria johnstoni</name>
    <dbReference type="NCBI Taxonomy" id="2874296"/>
    <lineage>
        <taxon>Eukaryota</taxon>
        <taxon>Metazoa</taxon>
        <taxon>Ecdysozoa</taxon>
        <taxon>Nematoda</taxon>
        <taxon>Chromadorea</taxon>
        <taxon>Rhabditida</taxon>
        <taxon>Spirurina</taxon>
        <taxon>Spiruromorpha</taxon>
        <taxon>Filarioidea</taxon>
        <taxon>Onchocercidae</taxon>
        <taxon>Cercopithifilaria</taxon>
    </lineage>
</organism>